<reference evidence="4" key="1">
    <citation type="journal article" date="2019" name="Int. J. Syst. Evol. Microbiol.">
        <title>The Global Catalogue of Microorganisms (GCM) 10K type strain sequencing project: providing services to taxonomists for standard genome sequencing and annotation.</title>
        <authorList>
            <consortium name="The Broad Institute Genomics Platform"/>
            <consortium name="The Broad Institute Genome Sequencing Center for Infectious Disease"/>
            <person name="Wu L."/>
            <person name="Ma J."/>
        </authorList>
    </citation>
    <scope>NUCLEOTIDE SEQUENCE [LARGE SCALE GENOMIC DNA]</scope>
    <source>
        <strain evidence="4">CGMCC 1.15342</strain>
    </source>
</reference>
<dbReference type="CDD" id="cd00487">
    <property type="entry name" value="Pep_deformylase"/>
    <property type="match status" value="1"/>
</dbReference>
<protein>
    <recommendedName>
        <fullName evidence="2">Peptide deformylase</fullName>
        <shortName evidence="2">PDF</shortName>
        <ecNumber evidence="2">3.5.1.88</ecNumber>
    </recommendedName>
    <alternativeName>
        <fullName evidence="2">Polypeptide deformylase</fullName>
    </alternativeName>
</protein>
<organism evidence="3 4">
    <name type="scientific">Parapedobacter defluvii</name>
    <dbReference type="NCBI Taxonomy" id="2045106"/>
    <lineage>
        <taxon>Bacteria</taxon>
        <taxon>Pseudomonadati</taxon>
        <taxon>Bacteroidota</taxon>
        <taxon>Sphingobacteriia</taxon>
        <taxon>Sphingobacteriales</taxon>
        <taxon>Sphingobacteriaceae</taxon>
        <taxon>Parapedobacter</taxon>
    </lineage>
</organism>
<feature type="binding site" evidence="2">
    <location>
        <position position="358"/>
    </location>
    <ligand>
        <name>Fe cation</name>
        <dbReference type="ChEBI" id="CHEBI:24875"/>
    </ligand>
</feature>
<dbReference type="PANTHER" id="PTHR41913">
    <property type="entry name" value="DUF1684 DOMAIN-CONTAINING PROTEIN"/>
    <property type="match status" value="1"/>
</dbReference>
<dbReference type="PRINTS" id="PR01576">
    <property type="entry name" value="PDEFORMYLASE"/>
</dbReference>
<feature type="active site" evidence="2">
    <location>
        <position position="355"/>
    </location>
</feature>
<dbReference type="SUPFAM" id="SSF56420">
    <property type="entry name" value="Peptide deformylase"/>
    <property type="match status" value="1"/>
</dbReference>
<evidence type="ECO:0000256" key="2">
    <source>
        <dbReference type="HAMAP-Rule" id="MF_00163"/>
    </source>
</evidence>
<dbReference type="HAMAP" id="MF_00163">
    <property type="entry name" value="Pep_deformylase"/>
    <property type="match status" value="1"/>
</dbReference>
<dbReference type="InterPro" id="IPR012467">
    <property type="entry name" value="DUF1684"/>
</dbReference>
<comment type="cofactor">
    <cofactor evidence="2">
        <name>Fe(2+)</name>
        <dbReference type="ChEBI" id="CHEBI:29033"/>
    </cofactor>
    <text evidence="2">Binds 1 Fe(2+) ion.</text>
</comment>
<keyword evidence="2" id="KW-0479">Metal-binding</keyword>
<dbReference type="PANTHER" id="PTHR41913:SF1">
    <property type="entry name" value="DUF1684 DOMAIN-CONTAINING PROTEIN"/>
    <property type="match status" value="1"/>
</dbReference>
<feature type="binding site" evidence="2">
    <location>
        <position position="354"/>
    </location>
    <ligand>
        <name>Fe cation</name>
        <dbReference type="ChEBI" id="CHEBI:24875"/>
    </ligand>
</feature>
<name>A0ABQ1KWD0_9SPHI</name>
<keyword evidence="2" id="KW-0408">Iron</keyword>
<dbReference type="Pfam" id="PF07920">
    <property type="entry name" value="DUF1684"/>
    <property type="match status" value="1"/>
</dbReference>
<dbReference type="EC" id="3.5.1.88" evidence="2"/>
<accession>A0ABQ1KWD0</accession>
<dbReference type="RefSeq" id="WP_188746177.1">
    <property type="nucleotide sequence ID" value="NZ_BMIK01000001.1"/>
</dbReference>
<sequence>MLSAKSQYNADSVQASRQLKLEQVAKDPGAPLGPEDIQHVHYYEPDSAFRVHARVERLHGEQPLRMPTSDGTSKEYVRYAKVRFTVQGNEGELILYRSQDLFMNPLYRDHLFLPFTDLTNGDETYGGGRYIDLSLTDIQNGNVVIDFNEAYNPYCAYSSGYRCPLPPAENDLAIAILAGEKKYTGPIKERPKPVAPPKPLSRSEQNLIRSGDTTQLLRIIQDTIPNELRVLKTTSNDIDPKEELLPLLAKRMYLAVTDTLHPGVGIAAPQVGINRNVIWVQRFDKEGEPLELYLNPKIIWRSKLLRKGLEGCLSIADTMGQVLRNYTIRLTYQDSEGLDHEEMVEGFTAVIFQHETDHLLGILFTDRLAEQEASPYYRINDETELYLKQRLRRQ</sequence>
<comment type="caution">
    <text evidence="3">The sequence shown here is derived from an EMBL/GenBank/DDBJ whole genome shotgun (WGS) entry which is preliminary data.</text>
</comment>
<keyword evidence="2" id="KW-0378">Hydrolase</keyword>
<evidence type="ECO:0000313" key="3">
    <source>
        <dbReference type="EMBL" id="GGC12631.1"/>
    </source>
</evidence>
<comment type="similarity">
    <text evidence="1 2">Belongs to the polypeptide deformylase family.</text>
</comment>
<dbReference type="Pfam" id="PF01327">
    <property type="entry name" value="Pep_deformylase"/>
    <property type="match status" value="1"/>
</dbReference>
<dbReference type="Gene3D" id="3.90.45.10">
    <property type="entry name" value="Peptide deformylase"/>
    <property type="match status" value="1"/>
</dbReference>
<keyword evidence="4" id="KW-1185">Reference proteome</keyword>
<keyword evidence="2" id="KW-0648">Protein biosynthesis</keyword>
<gene>
    <name evidence="2" type="primary">def</name>
    <name evidence="3" type="ORF">GCM10011386_00350</name>
</gene>
<proteinExistence type="inferred from homology"/>
<comment type="function">
    <text evidence="2">Removes the formyl group from the N-terminal Met of newly synthesized proteins. Requires at least a dipeptide for an efficient rate of reaction. N-terminal L-methionine is a prerequisite for activity but the enzyme has broad specificity at other positions.</text>
</comment>
<evidence type="ECO:0000256" key="1">
    <source>
        <dbReference type="ARBA" id="ARBA00010759"/>
    </source>
</evidence>
<dbReference type="InterPro" id="IPR023635">
    <property type="entry name" value="Peptide_deformylase"/>
</dbReference>
<dbReference type="EMBL" id="BMIK01000001">
    <property type="protein sequence ID" value="GGC12631.1"/>
    <property type="molecule type" value="Genomic_DNA"/>
</dbReference>
<dbReference type="Proteomes" id="UP000597338">
    <property type="component" value="Unassembled WGS sequence"/>
</dbReference>
<evidence type="ECO:0000313" key="4">
    <source>
        <dbReference type="Proteomes" id="UP000597338"/>
    </source>
</evidence>
<dbReference type="InterPro" id="IPR036821">
    <property type="entry name" value="Peptide_deformylase_sf"/>
</dbReference>
<comment type="catalytic activity">
    <reaction evidence="2">
        <text>N-terminal N-formyl-L-methionyl-[peptide] + H2O = N-terminal L-methionyl-[peptide] + formate</text>
        <dbReference type="Rhea" id="RHEA:24420"/>
        <dbReference type="Rhea" id="RHEA-COMP:10639"/>
        <dbReference type="Rhea" id="RHEA-COMP:10640"/>
        <dbReference type="ChEBI" id="CHEBI:15377"/>
        <dbReference type="ChEBI" id="CHEBI:15740"/>
        <dbReference type="ChEBI" id="CHEBI:49298"/>
        <dbReference type="ChEBI" id="CHEBI:64731"/>
        <dbReference type="EC" id="3.5.1.88"/>
    </reaction>
</comment>
<feature type="binding site" evidence="2">
    <location>
        <position position="312"/>
    </location>
    <ligand>
        <name>Fe cation</name>
        <dbReference type="ChEBI" id="CHEBI:24875"/>
    </ligand>
</feature>